<feature type="chain" id="PRO_5045471865" description="Carboxypeptidase regulatory-like domain-containing protein" evidence="1">
    <location>
        <begin position="20"/>
        <end position="286"/>
    </location>
</feature>
<dbReference type="RefSeq" id="WP_343756121.1">
    <property type="nucleotide sequence ID" value="NZ_BAAADB010000004.1"/>
</dbReference>
<proteinExistence type="predicted"/>
<evidence type="ECO:0000256" key="1">
    <source>
        <dbReference type="SAM" id="SignalP"/>
    </source>
</evidence>
<name>A0ABN1BNY0_9DEIO</name>
<dbReference type="EMBL" id="BAAADB010000004">
    <property type="protein sequence ID" value="GAA0502086.1"/>
    <property type="molecule type" value="Genomic_DNA"/>
</dbReference>
<keyword evidence="1" id="KW-0732">Signal</keyword>
<gene>
    <name evidence="2" type="ORF">GCM10008937_07080</name>
</gene>
<protein>
    <recommendedName>
        <fullName evidence="4">Carboxypeptidase regulatory-like domain-containing protein</fullName>
    </recommendedName>
</protein>
<dbReference type="Proteomes" id="UP001500191">
    <property type="component" value="Unassembled WGS sequence"/>
</dbReference>
<sequence>MRWAALPRLFLLGPLALLACAPAGQSGAFPRPSLNVTVTPDDLRFTLSGRDLPAGRPVTATLFGPAGPGVTRARTGAGQVTLRVPFVRAGVTPYEVRVGPHLFTGEVRRAPGVPVSPLTLKVGGRAVRVTRPRPPALVLHPTDRHGNVTAWPVRVRVERPDGVVWNRVVPVSHLGAWTFLPPGRVTGLMTVTAVTGGAAGESGEVDLLPGPLERFTALRAAGGVRLSALRDALGNRVVDQEAAQLTGQEDGWNVQVPVTVVSGGAAPPWPLRSARLEAEQVGAPRR</sequence>
<evidence type="ECO:0000313" key="3">
    <source>
        <dbReference type="Proteomes" id="UP001500191"/>
    </source>
</evidence>
<reference evidence="2 3" key="1">
    <citation type="journal article" date="2019" name="Int. J. Syst. Evol. Microbiol.">
        <title>The Global Catalogue of Microorganisms (GCM) 10K type strain sequencing project: providing services to taxonomists for standard genome sequencing and annotation.</title>
        <authorList>
            <consortium name="The Broad Institute Genomics Platform"/>
            <consortium name="The Broad Institute Genome Sequencing Center for Infectious Disease"/>
            <person name="Wu L."/>
            <person name="Ma J."/>
        </authorList>
    </citation>
    <scope>NUCLEOTIDE SEQUENCE [LARGE SCALE GENOMIC DNA]</scope>
    <source>
        <strain evidence="2 3">JCM 14368</strain>
    </source>
</reference>
<accession>A0ABN1BNY0</accession>
<evidence type="ECO:0000313" key="2">
    <source>
        <dbReference type="EMBL" id="GAA0502086.1"/>
    </source>
</evidence>
<comment type="caution">
    <text evidence="2">The sequence shown here is derived from an EMBL/GenBank/DDBJ whole genome shotgun (WGS) entry which is preliminary data.</text>
</comment>
<organism evidence="2 3">
    <name type="scientific">Deinococcus depolymerans</name>
    <dbReference type="NCBI Taxonomy" id="392408"/>
    <lineage>
        <taxon>Bacteria</taxon>
        <taxon>Thermotogati</taxon>
        <taxon>Deinococcota</taxon>
        <taxon>Deinococci</taxon>
        <taxon>Deinococcales</taxon>
        <taxon>Deinococcaceae</taxon>
        <taxon>Deinococcus</taxon>
    </lineage>
</organism>
<keyword evidence="3" id="KW-1185">Reference proteome</keyword>
<dbReference type="PROSITE" id="PS51257">
    <property type="entry name" value="PROKAR_LIPOPROTEIN"/>
    <property type="match status" value="1"/>
</dbReference>
<feature type="signal peptide" evidence="1">
    <location>
        <begin position="1"/>
        <end position="19"/>
    </location>
</feature>
<evidence type="ECO:0008006" key="4">
    <source>
        <dbReference type="Google" id="ProtNLM"/>
    </source>
</evidence>